<protein>
    <submittedName>
        <fullName evidence="4">Secreted protein</fullName>
    </submittedName>
</protein>
<reference evidence="2 3" key="1">
    <citation type="submission" date="2018-11" db="EMBL/GenBank/DDBJ databases">
        <authorList>
            <consortium name="Pathogen Informatics"/>
        </authorList>
    </citation>
    <scope>NUCLEOTIDE SEQUENCE [LARGE SCALE GENOMIC DNA]</scope>
</reference>
<keyword evidence="1" id="KW-1133">Transmembrane helix</keyword>
<organism evidence="3 4">
    <name type="scientific">Heligmosomoides polygyrus</name>
    <name type="common">Parasitic roundworm</name>
    <dbReference type="NCBI Taxonomy" id="6339"/>
    <lineage>
        <taxon>Eukaryota</taxon>
        <taxon>Metazoa</taxon>
        <taxon>Ecdysozoa</taxon>
        <taxon>Nematoda</taxon>
        <taxon>Chromadorea</taxon>
        <taxon>Rhabditida</taxon>
        <taxon>Rhabditina</taxon>
        <taxon>Rhabditomorpha</taxon>
        <taxon>Strongyloidea</taxon>
        <taxon>Heligmosomidae</taxon>
        <taxon>Heligmosomoides</taxon>
    </lineage>
</organism>
<name>A0A183G8B6_HELPZ</name>
<reference evidence="4" key="2">
    <citation type="submission" date="2019-09" db="UniProtKB">
        <authorList>
            <consortium name="WormBaseParasite"/>
        </authorList>
    </citation>
    <scope>IDENTIFICATION</scope>
</reference>
<sequence length="86" mass="9314">MCPDESDGSSHSSATSNPFAFPLLLLVVVVVVVVLVNPTFGGPFIRFWSSSVSTRRSTALWPVYNYLAPFSASASTQYSSHRQLSS</sequence>
<evidence type="ECO:0000256" key="1">
    <source>
        <dbReference type="SAM" id="Phobius"/>
    </source>
</evidence>
<dbReference type="AlphaFoldDB" id="A0A183G8B6"/>
<feature type="transmembrane region" description="Helical" evidence="1">
    <location>
        <begin position="20"/>
        <end position="40"/>
    </location>
</feature>
<dbReference type="Proteomes" id="UP000050761">
    <property type="component" value="Unassembled WGS sequence"/>
</dbReference>
<dbReference type="EMBL" id="UZAH01030464">
    <property type="protein sequence ID" value="VDP10643.1"/>
    <property type="molecule type" value="Genomic_DNA"/>
</dbReference>
<evidence type="ECO:0000313" key="3">
    <source>
        <dbReference type="Proteomes" id="UP000050761"/>
    </source>
</evidence>
<gene>
    <name evidence="2" type="ORF">HPBE_LOCUS18098</name>
</gene>
<accession>A0A183G8B6</accession>
<evidence type="ECO:0000313" key="4">
    <source>
        <dbReference type="WBParaSite" id="HPBE_0001809901-mRNA-1"/>
    </source>
</evidence>
<keyword evidence="1" id="KW-0812">Transmembrane</keyword>
<keyword evidence="3" id="KW-1185">Reference proteome</keyword>
<proteinExistence type="predicted"/>
<accession>A0A3P8ENL4</accession>
<dbReference type="WBParaSite" id="HPBE_0001809901-mRNA-1">
    <property type="protein sequence ID" value="HPBE_0001809901-mRNA-1"/>
    <property type="gene ID" value="HPBE_0001809901"/>
</dbReference>
<evidence type="ECO:0000313" key="2">
    <source>
        <dbReference type="EMBL" id="VDP10643.1"/>
    </source>
</evidence>
<keyword evidence="1" id="KW-0472">Membrane</keyword>